<evidence type="ECO:0000256" key="15">
    <source>
        <dbReference type="ARBA" id="ARBA00022703"/>
    </source>
</evidence>
<comment type="subcellular location">
    <subcellularLocation>
        <location evidence="3">Host cell membrane</location>
        <topology evidence="3">Peripheral membrane protein</topology>
    </subcellularLocation>
    <subcellularLocation>
        <location evidence="1">Host cell membrane</location>
        <topology evidence="1">Single-pass type I membrane protein</topology>
    </subcellularLocation>
    <subcellularLocation>
        <location evidence="2">Host endosome membrane</location>
        <topology evidence="2">Peripheral membrane protein</topology>
    </subcellularLocation>
    <subcellularLocation>
        <location evidence="5">Host endosome membrane</location>
        <topology evidence="5">Single-pass type I membrane protein</topology>
    </subcellularLocation>
    <subcellularLocation>
        <location evidence="6">Virion membrane</location>
        <topology evidence="6">Peripheral membrane protein</topology>
    </subcellularLocation>
    <subcellularLocation>
        <location evidence="4">Virion membrane</location>
        <topology evidence="4">Single-pass type I membrane protein</topology>
    </subcellularLocation>
</comment>
<dbReference type="HAMAP" id="MF_04083">
    <property type="entry name" value="HIV_ENV"/>
    <property type="match status" value="1"/>
</dbReference>
<keyword evidence="31 32" id="KW-1160">Virus entry into host cell</keyword>
<feature type="disulfide bond" evidence="32">
    <location>
        <begin position="381"/>
        <end position="448"/>
    </location>
</feature>
<evidence type="ECO:0000256" key="14">
    <source>
        <dbReference type="ARBA" id="ARBA00022692"/>
    </source>
</evidence>
<feature type="region of interest" description="MPER; binding to GalCer" evidence="32">
    <location>
        <begin position="665"/>
        <end position="686"/>
    </location>
</feature>
<evidence type="ECO:0000256" key="21">
    <source>
        <dbReference type="ARBA" id="ARBA00022890"/>
    </source>
</evidence>
<dbReference type="InterPro" id="IPR037527">
    <property type="entry name" value="Gp160"/>
</dbReference>
<dbReference type="GO" id="GO:0016020">
    <property type="term" value="C:membrane"/>
    <property type="evidence" value="ECO:0007669"/>
    <property type="project" value="UniProtKB-UniRule"/>
</dbReference>
<dbReference type="GO" id="GO:0019082">
    <property type="term" value="P:viral protein processing"/>
    <property type="evidence" value="ECO:0007669"/>
    <property type="project" value="UniProtKB-UniRule"/>
</dbReference>
<evidence type="ECO:0000256" key="31">
    <source>
        <dbReference type="ARBA" id="ARBA00023296"/>
    </source>
</evidence>
<dbReference type="Pfam" id="PF00516">
    <property type="entry name" value="GP120"/>
    <property type="match status" value="1"/>
</dbReference>
<dbReference type="GO" id="GO:0039654">
    <property type="term" value="P:fusion of virus membrane with host endosome membrane"/>
    <property type="evidence" value="ECO:0007669"/>
    <property type="project" value="UniProtKB-UniRule"/>
</dbReference>
<comment type="PTM">
    <text evidence="32">Specific enzymatic cleavages in vivo yield mature proteins. Envelope glycoproteins are synthesized as a inactive precursor that is heavily N-glycosylated and processed likely by host cell furin in the Golgi to yield the mature SU and TM proteins. The cleavage site between SU and TM requires the minimal sequence [KR]-X-[KR]-R. About 2 of the 9 disulfide bonds of gp41 are reduced by P4HB/PDI, following binding to CD4 receptor.</text>
</comment>
<feature type="coiled-coil region" evidence="32">
    <location>
        <begin position="636"/>
        <end position="670"/>
    </location>
</feature>
<evidence type="ECO:0000256" key="11">
    <source>
        <dbReference type="ARBA" id="ARBA00022581"/>
    </source>
</evidence>
<dbReference type="GO" id="GO:0055036">
    <property type="term" value="C:virion membrane"/>
    <property type="evidence" value="ECO:0007669"/>
    <property type="project" value="UniProtKB-SubCell"/>
</dbReference>
<keyword evidence="26 32" id="KW-0564">Palmitate</keyword>
<dbReference type="GO" id="GO:0019062">
    <property type="term" value="P:virion attachment to host cell"/>
    <property type="evidence" value="ECO:0007669"/>
    <property type="project" value="UniProtKB-UniRule"/>
</dbReference>
<keyword evidence="10 32" id="KW-1165">Clathrin-mediated endocytosis of virus by host</keyword>
<keyword evidence="19 32" id="KW-1043">Host membrane</keyword>
<dbReference type="GO" id="GO:0019031">
    <property type="term" value="C:viral envelope"/>
    <property type="evidence" value="ECO:0007669"/>
    <property type="project" value="UniProtKB-KW"/>
</dbReference>
<feature type="short sequence motif" description="YXXL motif; contains endocytosis signal" evidence="32">
    <location>
        <begin position="715"/>
        <end position="718"/>
    </location>
</feature>
<evidence type="ECO:0000313" key="37">
    <source>
        <dbReference type="EMBL" id="ACN86828.1"/>
    </source>
</evidence>
<keyword evidence="16 32" id="KW-0732">Signal</keyword>
<keyword evidence="17 32" id="KW-1161">Viral attachment to host cell</keyword>
<evidence type="ECO:0000256" key="6">
    <source>
        <dbReference type="ARBA" id="ARBA00004650"/>
    </source>
</evidence>
<feature type="chain" id="PRO_5023474339" description="Transmembrane protein gp41" evidence="32">
    <location>
        <begin position="515"/>
        <end position="859"/>
    </location>
</feature>
<dbReference type="Gene3D" id="2.170.40.20">
    <property type="entry name" value="Human immunodeficiency virus 1, Gp160, envelope glycoprotein"/>
    <property type="match status" value="2"/>
</dbReference>
<comment type="domain">
    <text evidence="32">Some of the most genetically diverse regions of the viral genome are present in Env. They are called variable regions 1 through 5 (V1 through V5). Coreceptor usage of gp120 is determined mainly by the primary structure of the third variable region (V3) in the outer domain of gp120. The sequence of V3 determines which coreceptor, CCR5 and/or CXCR4 (corresponding to R5/macrophage, X4/T cell and R5X4/T cell and macrophage tropism), is used to trigger the fusion potential of the Env complex, and hence which cells the virus can infect. Binding to CCR5 involves a region adjacent in addition to V3.</text>
</comment>
<evidence type="ECO:0000256" key="17">
    <source>
        <dbReference type="ARBA" id="ARBA00022804"/>
    </source>
</evidence>
<proteinExistence type="inferred from homology"/>
<dbReference type="FunFam" id="2.170.40.20:FF:000003">
    <property type="entry name" value="Envelope glycoprotein gp160"/>
    <property type="match status" value="1"/>
</dbReference>
<comment type="subcellular location">
    <molecule>Surface protein gp120</molecule>
    <subcellularLocation>
        <location evidence="32">Virion membrane</location>
        <topology evidence="32">Peripheral membrane protein</topology>
    </subcellularLocation>
    <subcellularLocation>
        <location evidence="32">Host cell membrane</location>
        <topology evidence="32">Peripheral membrane protein</topology>
    </subcellularLocation>
    <subcellularLocation>
        <location evidence="32">Host endosome membrane</location>
        <topology evidence="32">Single-pass type I membrane protein</topology>
    </subcellularLocation>
    <text evidence="32">The surface protein is not anchored to the viral envelope, but associates with the extravirion surface through its binding to TM. It is probably concentrated at the site of budding and incorporated into the virions possibly by contacts between the cytoplasmic tail of Env and the N-terminus of Gag.</text>
</comment>
<feature type="short sequence motif" description="Di-leucine internalization motif" evidence="32">
    <location>
        <begin position="858"/>
        <end position="859"/>
    </location>
</feature>
<comment type="miscellaneous">
    <text evidence="32">Inhibitors targeting HIV-1 viral envelope proteins are used as antiretroviral drugs. Attachment of virions to the cell surface via non-specific interactions and CD4 binding can be blocked by inhibitors that include cyanovirin-N, cyclotriazadisulfonamide analogs, PRO 2000, TNX 355 and PRO 542. In addition, BMS 806 can block CD4-induced conformational changes. Env interactions with the coreceptor molecules can be targeted by CCR5 antagonists including SCH-D, maraviroc (UK 427857) and aplaviroc (GW 873140), and the CXCR4 antagonist AMD 070. Fusion of viral and cellular membranes can be inhibited by peptides such as enfuvirtide and tifuvirtide (T 1249). Resistance to inhibitors associated with mutations in Env are observed. Most of the time, single mutations confer only a modest reduction in drug susceptibility. Combination of several mutations is usually required to develop a high-level drug resistance.</text>
</comment>
<feature type="region of interest" description="Fusion peptide" evidence="32">
    <location>
        <begin position="515"/>
        <end position="535"/>
    </location>
</feature>
<evidence type="ECO:0000256" key="33">
    <source>
        <dbReference type="RuleBase" id="RU363095"/>
    </source>
</evidence>
<evidence type="ECO:0000256" key="34">
    <source>
        <dbReference type="SAM" id="MobiDB-lite"/>
    </source>
</evidence>
<evidence type="ECO:0000256" key="12">
    <source>
        <dbReference type="ARBA" id="ARBA00022595"/>
    </source>
</evidence>
<evidence type="ECO:0000256" key="25">
    <source>
        <dbReference type="ARBA" id="ARBA00023136"/>
    </source>
</evidence>
<keyword evidence="9 32" id="KW-1032">Host cell membrane</keyword>
<feature type="region of interest" description="CD4-binding loop" evidence="32">
    <location>
        <begin position="367"/>
        <end position="377"/>
    </location>
</feature>
<dbReference type="GO" id="GO:1903911">
    <property type="term" value="P:positive regulation of receptor clustering"/>
    <property type="evidence" value="ECO:0007669"/>
    <property type="project" value="UniProtKB-UniRule"/>
</dbReference>
<reference evidence="37" key="2">
    <citation type="submission" date="2009-01" db="EMBL/GenBank/DDBJ databases">
        <title>Virologic Failure in First-Line Human Immunodeficiency Virus Therapy with a CCR5 Entry Inhibitor, Aplaviroc, plus a Fixed-Dose Combination of Lamivudine-Zidovudine: Nucleoside Reverse Transcriptase Inhibitor Resistance Regardless of Envelope Tropism.</title>
        <authorList>
            <person name="Kitrinos K.M."/>
            <person name="Amrine-Madsen H."/>
            <person name="Irlbeck D.M."/>
            <person name="Word J.M."/>
            <person name="Demarest J.F."/>
        </authorList>
    </citation>
    <scope>NUCLEOTIDE SEQUENCE</scope>
    <source>
        <strain evidence="37">N8-WEEK_12</strain>
    </source>
</reference>
<evidence type="ECO:0000256" key="2">
    <source>
        <dbReference type="ARBA" id="ARBA00004433"/>
    </source>
</evidence>
<evidence type="ECO:0000256" key="28">
    <source>
        <dbReference type="ARBA" id="ARBA00023180"/>
    </source>
</evidence>
<feature type="disulfide bond" evidence="32">
    <location>
        <begin position="223"/>
        <end position="252"/>
    </location>
</feature>
<keyword evidence="15 32" id="KW-0053">Apoptosis</keyword>
<keyword evidence="23 32" id="KW-1039">Host endosome</keyword>
<evidence type="ECO:0000256" key="22">
    <source>
        <dbReference type="ARBA" id="ARBA00022989"/>
    </source>
</evidence>
<evidence type="ECO:0000256" key="3">
    <source>
        <dbReference type="ARBA" id="ARBA00004505"/>
    </source>
</evidence>
<protein>
    <recommendedName>
        <fullName evidence="32">Envelope glycoprotein gp160</fullName>
    </recommendedName>
    <alternativeName>
        <fullName evidence="32">Env polyprotein</fullName>
    </alternativeName>
    <component>
        <recommendedName>
            <fullName evidence="32">Surface protein gp120</fullName>
            <shortName evidence="32">SU</shortName>
        </recommendedName>
        <alternativeName>
            <fullName evidence="32">Glycoprotein 120</fullName>
            <shortName evidence="32">gp120</shortName>
        </alternativeName>
    </component>
    <component>
        <recommendedName>
            <fullName evidence="32">Transmembrane protein gp41</fullName>
            <shortName evidence="32">TM</shortName>
        </recommendedName>
        <alternativeName>
            <fullName evidence="32">Glycoprotein 41</fullName>
            <shortName evidence="32">gp41</shortName>
        </alternativeName>
    </component>
</protein>
<feature type="disulfide bond" evidence="32">
    <location>
        <begin position="54"/>
        <end position="74"/>
    </location>
</feature>
<comment type="subunit">
    <text evidence="32">The mature envelope protein (Env) consists of a homotrimer of non-covalently associated gp120-gp41 heterodimers. The resulting complex protrudes from the virus surface as a spike. There seems to be as few as 10 spikes on the average virion. Surface protein gp120 interacts with host CD4, CCR5 and CXCR4. Gp120 also interacts with the C-type lectins CD209/DC-SIGN and CLEC4M/DC-SIGNR (collectively referred to as DC-SIGN(R)). Gp120 and gp41 interact with GalCer. Gp120 interacts with host ITGA4/ITGB7 complex; on CD4+ T-cells, this interaction results in rapid activation of integrin ITGAL/LFA-1, which facilitates efficient cell-to-cell spreading of HIV-1. Gp120 interacts with cell-associated heparan sulfate; this interaction increases virus infectivity on permissive cells and may be involved in infection of CD4- cells.</text>
</comment>
<comment type="PTM">
    <text evidence="32">Palmitoylation of the transmembrane protein and of Env polyprotein (prior to its proteolytic cleavage) is essential for their association with host cell membrane lipid rafts. Palmitoylation is therefore required for envelope trafficking to classical lipid rafts, but not for viral replication.</text>
</comment>
<feature type="region of interest" description="V5" evidence="32">
    <location>
        <begin position="464"/>
        <end position="474"/>
    </location>
</feature>
<comment type="similarity">
    <text evidence="32">Belongs to the HIV-1 env protein family.</text>
</comment>
<reference evidence="37" key="1">
    <citation type="journal article" date="2009" name="Antimicrob. Agents Chemother.">
        <title>Virologic failure in first-line human immunodeficiency virus therapy with a CCR5 entry inhibitor, aplaviroc, plus a fixed-dose combination of lamivudine-zidovudine: nucleoside reverse transcriptase inhibitor resistance regardless of envelope tropism.</title>
        <authorList>
            <consortium name="CCR102881 Clinical Study Team"/>
            <person name="Demarest J.F."/>
            <person name="Amrine-Madsen H."/>
            <person name="Irlbeck D.M."/>
            <person name="Kitrinos K.M."/>
        </authorList>
    </citation>
    <scope>NUCLEOTIDE SEQUENCE</scope>
    <source>
        <strain evidence="37">N8-WEEK_12</strain>
    </source>
</reference>
<dbReference type="Gene3D" id="1.20.5.490">
    <property type="entry name" value="Single helix bin"/>
    <property type="match status" value="1"/>
</dbReference>
<comment type="domain">
    <text evidence="32">The membrane proximal external region (MPER) present in gp41 is a tryptophan-rich region recognized by the antibodies 2F5, Z13, and 4E10. MPER seems to play a role in fusion.</text>
</comment>
<organismHost>
    <name type="scientific">Homo sapiens</name>
    <name type="common">Human</name>
    <dbReference type="NCBI Taxonomy" id="9606"/>
</organismHost>
<evidence type="ECO:0000256" key="7">
    <source>
        <dbReference type="ARBA" id="ARBA00022506"/>
    </source>
</evidence>
<feature type="topological domain" description="Cytoplasmic" evidence="32">
    <location>
        <begin position="709"/>
        <end position="859"/>
    </location>
</feature>
<feature type="disulfide bond" evidence="32">
    <location>
        <begin position="388"/>
        <end position="421"/>
    </location>
</feature>
<comment type="function">
    <text evidence="32">Surface protein gp120: Attaches the virus to the host lymphoid cell by binding to the primary receptor CD4. This interaction induces a structural rearrangement creating a high affinity binding site for a chemokine coreceptor like CXCR4 and/or CCR5. Acts as a ligand for CD209/DC-SIGN and CLEC4M/DC-SIGNR, which are respectively found on dendritic cells (DCs), and on endothelial cells of liver sinusoids and lymph node sinuses. These interactions allow capture of viral particles at mucosal surfaces by these cells and subsequent transmission to permissive cells. HIV subverts the migration properties of dendritic cells to gain access to CD4+ T-cells in lymph nodes. Virus transmission to permissive T-cells occurs either in trans (without DCs infection, through viral capture and transmission), or in cis (following DCs productive infection, through the usual CD4-gp120 interaction), thereby inducing a robust infection. In trans infection, bound virions remain infectious over days and it is proposed that they are not degraded, but protected in non-lysosomal acidic organelles within the DCs close to the cell membrane thus contributing to the viral infectious potential during DCs' migration from the periphery to the lymphoid tissues. On arrival at lymphoid tissues, intact virions recycle back to DCs' cell surface allowing virus transmission to CD4+ T-cells.</text>
</comment>
<name>C0L113_HV1</name>
<evidence type="ECO:0000256" key="9">
    <source>
        <dbReference type="ARBA" id="ARBA00022511"/>
    </source>
</evidence>
<evidence type="ECO:0000256" key="18">
    <source>
        <dbReference type="ARBA" id="ARBA00022844"/>
    </source>
</evidence>
<sequence>MKVKGIRKNWQHLWWRWGTMLLGMLMICSAEDKLWVTVYYGVPVWKEATTTLFCASDAKAHSTEAHNVWATHACVPTDPNPQEVFLENVTENFNMGKNNMVEQMQEDIISLWDQSLKPCVKLTPLCVTLNCTEYNTNSSSTDNNINSTSSSKKTIEEVGMKNCSFNTTTAIRDKTTKEYALFYKTDIVQMENETNYRLINCNTSVITQACPKVSFEPIPIHYCAPAGFAILKCRDKKFNGTGTCKNVSTVQCTHGIKPVVSTQLLLNGSLAEEEIVIRSENFTNNAKTIIVQLNETIEINCTRPNNNTRKGIHIGPGRAYYATEKITGDIRQAHCNISGTKWNNTLRQVTIKLREQFGNKTIIFNRSSGGDLELVMHIFTCGGEFFYCNTTKLFNSTWNSTEGSVNDTIEGTGNDTITLPCRIKQVINMWQEVGKAMYAPPIEGPIKCTSNITGLLLTRDGGNDTTNNETFRPGGGDMRDNWRSELYKYKVVKLEPLGIAPTKAKRRVVQREKRAVTIGAMFLGFLGAAGSTMGAASVTLTVQARLLLSGIAQQQNNLLRAIEAQQHLLQLTVWGIKQLQARVLAVERYLQDQQLLGIWGCSGKLICTTAVPWNASWSNKSLSRIWDNMTWMEWEKEIDNYTNLIYTLLEESQNQQEKNEQELLELDKWANLWTWFSITNWLWYIRIFIMIVGGLIGLRIVFAVLSIVNRVRQGYSPLSLQTHFPAPKGPDKPEGIEGEGGENDRGRSTGIATGLFALIWDDLRSLCLFSYHLLRDLLLILARTVEVLGNRGRNILKYWWNLLQYWSQELKKSAVSLLNTTAIAVAEGTDRVLEAIQRLGRAILHIPRRIRQGLERSLL</sequence>
<dbReference type="GO" id="GO:0075512">
    <property type="term" value="P:clathrin-dependent endocytosis of virus by host cell"/>
    <property type="evidence" value="ECO:0007669"/>
    <property type="project" value="UniProtKB-UniRule"/>
</dbReference>
<evidence type="ECO:0000256" key="19">
    <source>
        <dbReference type="ARBA" id="ARBA00022870"/>
    </source>
</evidence>
<feature type="domain" description="Human immunodeficiency virus 1 envelope glycoprotein Gp120" evidence="35">
    <location>
        <begin position="34"/>
        <end position="514"/>
    </location>
</feature>
<dbReference type="EMBL" id="FJ653210">
    <property type="protein sequence ID" value="ACN86828.1"/>
    <property type="molecule type" value="Genomic_RNA"/>
</dbReference>
<feature type="lipid moiety-binding region" description="S-palmitoyl cysteine; by host" evidence="32">
    <location>
        <position position="767"/>
    </location>
</feature>
<keyword evidence="8 32" id="KW-1170">Fusion of virus membrane with host endosomal membrane</keyword>
<keyword evidence="12 32" id="KW-1162">Viral penetration into host cytoplasm</keyword>
<dbReference type="GO" id="GO:0052031">
    <property type="term" value="P:symbiont-mediated perturbation of host defense response"/>
    <property type="evidence" value="ECO:0007669"/>
    <property type="project" value="UniProtKB-UniRule"/>
</dbReference>
<comment type="subcellular location">
    <molecule>Transmembrane protein gp41</molecule>
    <subcellularLocation>
        <location evidence="32">Virion membrane</location>
        <topology evidence="32">Single-pass type I membrane protein</topology>
    </subcellularLocation>
    <subcellularLocation>
        <location evidence="32">Host cell membrane</location>
        <topology evidence="32">Single-pass type I membrane protein</topology>
    </subcellularLocation>
    <subcellularLocation>
        <location evidence="32">Host endosome membrane</location>
        <topology evidence="32">Single-pass type I membrane protein</topology>
    </subcellularLocation>
    <text evidence="32">It is probably concentrated at the site of budding and incorporated into the virions possibly by contacts between the cytoplasmic tail of Env and the N-terminus of Gag.</text>
</comment>
<evidence type="ECO:0000256" key="8">
    <source>
        <dbReference type="ARBA" id="ARBA00022510"/>
    </source>
</evidence>
<keyword evidence="13 32" id="KW-0165">Cleavage on pair of basic residues</keyword>
<keyword evidence="14 32" id="KW-0812">Transmembrane</keyword>
<keyword evidence="21 32" id="KW-1164">Virus endocytosis by host</keyword>
<accession>C0L113</accession>
<keyword evidence="24 32" id="KW-0175">Coiled coil</keyword>
<dbReference type="GO" id="GO:1903908">
    <property type="term" value="P:positive regulation of plasma membrane raft polarization"/>
    <property type="evidence" value="ECO:0007669"/>
    <property type="project" value="UniProtKB-UniRule"/>
</dbReference>
<feature type="domain" description="Retroviral envelope protein GP41-like" evidence="36">
    <location>
        <begin position="533"/>
        <end position="721"/>
    </location>
</feature>
<keyword evidence="22 32" id="KW-1133">Transmembrane helix</keyword>
<dbReference type="InterPro" id="IPR000777">
    <property type="entry name" value="HIV1_Gp120"/>
</dbReference>
<evidence type="ECO:0000256" key="16">
    <source>
        <dbReference type="ARBA" id="ARBA00022729"/>
    </source>
</evidence>
<evidence type="ECO:0000256" key="5">
    <source>
        <dbReference type="ARBA" id="ARBA00004578"/>
    </source>
</evidence>
<evidence type="ECO:0000256" key="23">
    <source>
        <dbReference type="ARBA" id="ARBA00023046"/>
    </source>
</evidence>
<comment type="PTM">
    <text evidence="32">Highly glycosylated by host. The high number of glycan on the protein is reffered to as 'glycan shield' because it contributes to hide protein sequence from adaptive immune system.</text>
</comment>
<evidence type="ECO:0000256" key="32">
    <source>
        <dbReference type="HAMAP-Rule" id="MF_04083"/>
    </source>
</evidence>
<comment type="miscellaneous">
    <text evidence="32">HIV-1 lineages are divided in three main groups, M (for Major), O (for Outlier), and N (for New, or Non-M, Non-O). The vast majority of strains found worldwide belong to the group M. Group O seems to be endemic to and largely confined to Cameroon and neighboring countries in West Central Africa, where these viruses represent a small minority of HIV-1 strains. The group N is represented by a limited number of isolates from Cameroonian persons. The group M is further subdivided in 9 clades or subtypes (A to D, F to H, J and K).</text>
</comment>
<evidence type="ECO:0000256" key="24">
    <source>
        <dbReference type="ARBA" id="ARBA00023054"/>
    </source>
</evidence>
<evidence type="ECO:0000256" key="4">
    <source>
        <dbReference type="ARBA" id="ARBA00004563"/>
    </source>
</evidence>
<keyword evidence="30 32" id="KW-0449">Lipoprotein</keyword>
<comment type="function">
    <text evidence="32">Envelope glycoprotein gp160: Oligomerizes in the host endoplasmic reticulum into predominantly trimers. In a second time, gp160 transits in the host Golgi, where glycosylation is completed. The precursor is then proteolytically cleaved in the trans-Golgi and thereby activated by cellular furin or furin-like proteases to produce gp120 and gp41.</text>
</comment>
<feature type="region of interest" description="V4" evidence="32">
    <location>
        <begin position="388"/>
        <end position="421"/>
    </location>
</feature>
<gene>
    <name evidence="32 37" type="primary">env</name>
</gene>
<feature type="disulfide bond" evidence="32">
    <location>
        <begin position="601"/>
        <end position="607"/>
    </location>
</feature>
<dbReference type="GO" id="GO:0020002">
    <property type="term" value="C:host cell plasma membrane"/>
    <property type="evidence" value="ECO:0007669"/>
    <property type="project" value="UniProtKB-SubCell"/>
</dbReference>
<feature type="disulfide bond" evidence="32">
    <location>
        <begin position="233"/>
        <end position="244"/>
    </location>
</feature>
<evidence type="ECO:0000256" key="10">
    <source>
        <dbReference type="ARBA" id="ARBA00022570"/>
    </source>
</evidence>
<evidence type="ECO:0000256" key="29">
    <source>
        <dbReference type="ARBA" id="ARBA00023280"/>
    </source>
</evidence>
<evidence type="ECO:0000256" key="30">
    <source>
        <dbReference type="ARBA" id="ARBA00023288"/>
    </source>
</evidence>
<dbReference type="GO" id="GO:0005198">
    <property type="term" value="F:structural molecule activity"/>
    <property type="evidence" value="ECO:0007669"/>
    <property type="project" value="UniProtKB-UniRule"/>
</dbReference>
<dbReference type="SUPFAM" id="SSF58069">
    <property type="entry name" value="Virus ectodomain"/>
    <property type="match status" value="1"/>
</dbReference>
<dbReference type="CDD" id="cd09909">
    <property type="entry name" value="HIV-1-like_HR1-HR2"/>
    <property type="match status" value="1"/>
</dbReference>
<feature type="chain" id="PRO_5023474338" description="Envelope glycoprotein gp160" evidence="32">
    <location>
        <begin position="33"/>
        <end position="859"/>
    </location>
</feature>
<feature type="region of interest" description="Disordered" evidence="34">
    <location>
        <begin position="722"/>
        <end position="746"/>
    </location>
</feature>
<evidence type="ECO:0000256" key="13">
    <source>
        <dbReference type="ARBA" id="ARBA00022685"/>
    </source>
</evidence>
<dbReference type="Pfam" id="PF00517">
    <property type="entry name" value="GP41"/>
    <property type="match status" value="1"/>
</dbReference>
<evidence type="ECO:0000256" key="27">
    <source>
        <dbReference type="ARBA" id="ARBA00023157"/>
    </source>
</evidence>
<dbReference type="GO" id="GO:0019064">
    <property type="term" value="P:fusion of virus membrane with host plasma membrane"/>
    <property type="evidence" value="ECO:0007669"/>
    <property type="project" value="UniProtKB-UniRule"/>
</dbReference>
<comment type="caution">
    <text evidence="32">Lacks conserved residue(s) required for the propagation of feature annotation.</text>
</comment>
<dbReference type="FunFam" id="2.170.40.20:FF:000004">
    <property type="entry name" value="Envelope glycoprotein gp160"/>
    <property type="match status" value="1"/>
</dbReference>
<keyword evidence="27 32" id="KW-1015">Disulfide bond</keyword>
<evidence type="ECO:0000256" key="26">
    <source>
        <dbReference type="ARBA" id="ARBA00023139"/>
    </source>
</evidence>
<keyword evidence="20 32" id="KW-0261">Viral envelope protein</keyword>
<keyword evidence="7 32" id="KW-1168">Fusion of virus membrane with host membrane</keyword>
<feature type="region of interest" description="Immunosuppression" evidence="32">
    <location>
        <begin position="577"/>
        <end position="595"/>
    </location>
</feature>
<dbReference type="InterPro" id="IPR000328">
    <property type="entry name" value="GP41-like"/>
</dbReference>
<keyword evidence="28 32" id="KW-0325">Glycoprotein</keyword>
<dbReference type="FunFam" id="1.10.287.210:FF:000001">
    <property type="entry name" value="Envelope glycoprotein gp160"/>
    <property type="match status" value="1"/>
</dbReference>
<organism evidence="37">
    <name type="scientific">Human immunodeficiency virus type 1</name>
    <name type="common">HIV-1</name>
    <dbReference type="NCBI Taxonomy" id="11676"/>
    <lineage>
        <taxon>Viruses</taxon>
        <taxon>Riboviria</taxon>
        <taxon>Pararnavirae</taxon>
        <taxon>Artverviricota</taxon>
        <taxon>Revtraviricetes</taxon>
        <taxon>Ortervirales</taxon>
        <taxon>Retroviridae</taxon>
        <taxon>Orthoretrovirinae</taxon>
        <taxon>Lentivirus</taxon>
        <taxon>Lentivirus humimdef1</taxon>
    </lineage>
</organism>
<keyword evidence="18 32" id="KW-0946">Virion</keyword>
<comment type="domain">
    <text evidence="32">The CD4-binding region is targeted by the antibody b12.</text>
</comment>
<feature type="site" description="Cleavage; by host furin" evidence="32">
    <location>
        <begin position="514"/>
        <end position="515"/>
    </location>
</feature>
<comment type="domain">
    <text evidence="32">The YXXL motif is involved in determining the exact site of viral release at the surface of infected mononuclear cells and promotes endocytosis. YXXL and di-leucine endocytosis motifs interact directly or indirectly with the clathrin adapter complexes, opperate independently, and their activities are not additive.</text>
</comment>
<evidence type="ECO:0000256" key="1">
    <source>
        <dbReference type="ARBA" id="ARBA00004402"/>
    </source>
</evidence>
<dbReference type="InterPro" id="IPR036377">
    <property type="entry name" value="Gp120_core_sf"/>
</dbReference>
<evidence type="ECO:0000259" key="35">
    <source>
        <dbReference type="Pfam" id="PF00516"/>
    </source>
</evidence>
<evidence type="ECO:0000256" key="20">
    <source>
        <dbReference type="ARBA" id="ARBA00022879"/>
    </source>
</evidence>
<dbReference type="FunFam" id="1.20.5.490:FF:000001">
    <property type="entry name" value="Envelope glycoprotein gp160"/>
    <property type="match status" value="1"/>
</dbReference>
<evidence type="ECO:0000259" key="36">
    <source>
        <dbReference type="Pfam" id="PF00517"/>
    </source>
</evidence>
<dbReference type="Gene3D" id="1.10.287.210">
    <property type="match status" value="1"/>
</dbReference>
<keyword evidence="25 32" id="KW-0472">Membrane</keyword>
<comment type="function">
    <text evidence="32">Transmembrane protein gp41: Acts as a class I viral fusion protein. Under the current model, the protein has at least 3 conformational states: pre-fusion native state, pre-hairpin intermediate state, and post-fusion hairpin state. During fusion of viral and target intracellular membranes, the coiled coil regions (heptad repeats) assume a trimer-of-hairpins structure, positioning the fusion peptide in close proximity to the C-terminal region of the ectodomain. The formation of this structure appears to drive apposition and subsequent fusion of viral and target cell membranes. Complete fusion occurs in host cell endosomes and is dynamin-dependent, however some lipid transfer might occur at the plasma membrane. The virus undergoes clathrin-dependent internalization long before endosomal fusion, thus minimizing the surface exposure of conserved viral epitopes during fusion and reducing the efficacy of inhibitors targeting these epitopes. Membranes fusion leads to delivery of the nucleocapsid into the cytoplasm.</text>
</comment>
<keyword evidence="29 32" id="KW-0899">Viral immunoevasion</keyword>
<comment type="domain">
    <text evidence="32 33">The 17 amino acids long immunosuppressive region is present in many retroviral envelope proteins. Synthetic peptides derived from this relatively conserved sequence inhibit immune function in vitro and in vivo.</text>
</comment>
<keyword evidence="11 32" id="KW-0945">Host-virus interaction</keyword>
<dbReference type="GO" id="GO:0044175">
    <property type="term" value="C:host cell endosome membrane"/>
    <property type="evidence" value="ECO:0007669"/>
    <property type="project" value="UniProtKB-SubCell"/>
</dbReference>
<dbReference type="SUPFAM" id="SSF56502">
    <property type="entry name" value="gp120 core"/>
    <property type="match status" value="2"/>
</dbReference>